<protein>
    <submittedName>
        <fullName evidence="1">Uncharacterized protein</fullName>
    </submittedName>
</protein>
<sequence>MEDLNDSRFELLTWIQGLKPNWRSKFGMQVKVYSNNLVNTMYNAGAMVSGSHPPCACDLSFLEFFGWLCKLFCSSSFAI</sequence>
<evidence type="ECO:0000313" key="1">
    <source>
        <dbReference type="EMBL" id="KAJ8622223.1"/>
    </source>
</evidence>
<comment type="caution">
    <text evidence="1">The sequence shown here is derived from an EMBL/GenBank/DDBJ whole genome shotgun (WGS) entry which is preliminary data.</text>
</comment>
<proteinExistence type="predicted"/>
<evidence type="ECO:0000313" key="2">
    <source>
        <dbReference type="Proteomes" id="UP001234297"/>
    </source>
</evidence>
<dbReference type="EMBL" id="CM056818">
    <property type="protein sequence ID" value="KAJ8622223.1"/>
    <property type="molecule type" value="Genomic_DNA"/>
</dbReference>
<keyword evidence="2" id="KW-1185">Reference proteome</keyword>
<dbReference type="Proteomes" id="UP001234297">
    <property type="component" value="Chromosome 10"/>
</dbReference>
<name>A0ACC2KM63_PERAE</name>
<organism evidence="1 2">
    <name type="scientific">Persea americana</name>
    <name type="common">Avocado</name>
    <dbReference type="NCBI Taxonomy" id="3435"/>
    <lineage>
        <taxon>Eukaryota</taxon>
        <taxon>Viridiplantae</taxon>
        <taxon>Streptophyta</taxon>
        <taxon>Embryophyta</taxon>
        <taxon>Tracheophyta</taxon>
        <taxon>Spermatophyta</taxon>
        <taxon>Magnoliopsida</taxon>
        <taxon>Magnoliidae</taxon>
        <taxon>Laurales</taxon>
        <taxon>Lauraceae</taxon>
        <taxon>Persea</taxon>
    </lineage>
</organism>
<reference evidence="1 2" key="1">
    <citation type="journal article" date="2022" name="Hortic Res">
        <title>A haplotype resolved chromosomal level avocado genome allows analysis of novel avocado genes.</title>
        <authorList>
            <person name="Nath O."/>
            <person name="Fletcher S.J."/>
            <person name="Hayward A."/>
            <person name="Shaw L.M."/>
            <person name="Masouleh A.K."/>
            <person name="Furtado A."/>
            <person name="Henry R.J."/>
            <person name="Mitter N."/>
        </authorList>
    </citation>
    <scope>NUCLEOTIDE SEQUENCE [LARGE SCALE GENOMIC DNA]</scope>
    <source>
        <strain evidence="2">cv. Hass</strain>
    </source>
</reference>
<gene>
    <name evidence="1" type="ORF">MRB53_030752</name>
</gene>
<accession>A0ACC2KM63</accession>